<evidence type="ECO:0000313" key="2">
    <source>
        <dbReference type="Proteomes" id="UP000327468"/>
    </source>
</evidence>
<dbReference type="AlphaFoldDB" id="A0A5N5N434"/>
<keyword evidence="2" id="KW-1185">Reference proteome</keyword>
<protein>
    <submittedName>
        <fullName evidence="1">Uncharacterized protein</fullName>
    </submittedName>
</protein>
<accession>A0A5N5N434</accession>
<name>A0A5N5N434_PANHP</name>
<gene>
    <name evidence="1" type="ORF">PHYPO_G00014450</name>
</gene>
<comment type="caution">
    <text evidence="1">The sequence shown here is derived from an EMBL/GenBank/DDBJ whole genome shotgun (WGS) entry which is preliminary data.</text>
</comment>
<organism evidence="1 2">
    <name type="scientific">Pangasianodon hypophthalmus</name>
    <name type="common">Striped catfish</name>
    <name type="synonym">Helicophagus hypophthalmus</name>
    <dbReference type="NCBI Taxonomy" id="310915"/>
    <lineage>
        <taxon>Eukaryota</taxon>
        <taxon>Metazoa</taxon>
        <taxon>Chordata</taxon>
        <taxon>Craniata</taxon>
        <taxon>Vertebrata</taxon>
        <taxon>Euteleostomi</taxon>
        <taxon>Actinopterygii</taxon>
        <taxon>Neopterygii</taxon>
        <taxon>Teleostei</taxon>
        <taxon>Ostariophysi</taxon>
        <taxon>Siluriformes</taxon>
        <taxon>Pangasiidae</taxon>
        <taxon>Pangasianodon</taxon>
    </lineage>
</organism>
<sequence>MDSNQQASQSKCSAGSHVISYFGRKLEDRLGTGDRVCGGFILQSSVTVCVLLLFGSPRAELKPSSRARAAYRRVWSVLCVRRGTGCGRATSGFRHSAVRRSAL</sequence>
<dbReference type="Proteomes" id="UP000327468">
    <property type="component" value="Chromosome 10"/>
</dbReference>
<proteinExistence type="predicted"/>
<dbReference type="EMBL" id="VFJC01000011">
    <property type="protein sequence ID" value="KAB5562129.1"/>
    <property type="molecule type" value="Genomic_DNA"/>
</dbReference>
<reference evidence="1 2" key="1">
    <citation type="submission" date="2019-06" db="EMBL/GenBank/DDBJ databases">
        <title>A chromosome-scale genome assembly of the striped catfish, Pangasianodon hypophthalmus.</title>
        <authorList>
            <person name="Wen M."/>
            <person name="Zahm M."/>
            <person name="Roques C."/>
            <person name="Cabau C."/>
            <person name="Klopp C."/>
            <person name="Donnadieu C."/>
            <person name="Jouanno E."/>
            <person name="Avarre J.-C."/>
            <person name="Campet M."/>
            <person name="Ha T.T.T."/>
            <person name="Dugue R."/>
            <person name="Lampietro C."/>
            <person name="Louis A."/>
            <person name="Herpin A."/>
            <person name="Echchiki A."/>
            <person name="Berthelot C."/>
            <person name="Parey E."/>
            <person name="Roest-Crollius H."/>
            <person name="Braasch I."/>
            <person name="Postlethwait J."/>
            <person name="Bobe J."/>
            <person name="Montfort J."/>
            <person name="Bouchez O."/>
            <person name="Begum T."/>
            <person name="Schartl M."/>
            <person name="Guiguen Y."/>
        </authorList>
    </citation>
    <scope>NUCLEOTIDE SEQUENCE [LARGE SCALE GENOMIC DNA]</scope>
    <source>
        <strain evidence="1 2">Indonesia</strain>
        <tissue evidence="1">Blood</tissue>
    </source>
</reference>
<evidence type="ECO:0000313" key="1">
    <source>
        <dbReference type="EMBL" id="KAB5562129.1"/>
    </source>
</evidence>